<proteinExistence type="predicted"/>
<reference evidence="2" key="1">
    <citation type="submission" date="2015-04" db="UniProtKB">
        <authorList>
            <consortium name="EnsemblPlants"/>
        </authorList>
    </citation>
    <scope>IDENTIFICATION</scope>
    <source>
        <strain evidence="2">SL10</strain>
    </source>
</reference>
<keyword evidence="3" id="KW-1185">Reference proteome</keyword>
<dbReference type="AlphaFoldDB" id="A0A0E0IRW7"/>
<dbReference type="Proteomes" id="UP000006591">
    <property type="component" value="Chromosome 10"/>
</dbReference>
<evidence type="ECO:0000256" key="1">
    <source>
        <dbReference type="SAM" id="MobiDB-lite"/>
    </source>
</evidence>
<dbReference type="EnsemblPlants" id="ONIVA10G08860.1">
    <property type="protein sequence ID" value="ONIVA10G08860.1"/>
    <property type="gene ID" value="ONIVA10G08860"/>
</dbReference>
<dbReference type="HOGENOM" id="CLU_901329_0_0_1"/>
<reference evidence="2" key="2">
    <citation type="submission" date="2018-04" db="EMBL/GenBank/DDBJ databases">
        <title>OnivRS2 (Oryza nivara Reference Sequence Version 2).</title>
        <authorList>
            <person name="Zhang J."/>
            <person name="Kudrna D."/>
            <person name="Lee S."/>
            <person name="Talag J."/>
            <person name="Rajasekar S."/>
            <person name="Welchert J."/>
            <person name="Hsing Y.-I."/>
            <person name="Wing R.A."/>
        </authorList>
    </citation>
    <scope>NUCLEOTIDE SEQUENCE [LARGE SCALE GENOMIC DNA]</scope>
</reference>
<dbReference type="OMA" id="VGWPRAT"/>
<organism evidence="2">
    <name type="scientific">Oryza nivara</name>
    <name type="common">Indian wild rice</name>
    <name type="synonym">Oryza sativa f. spontanea</name>
    <dbReference type="NCBI Taxonomy" id="4536"/>
    <lineage>
        <taxon>Eukaryota</taxon>
        <taxon>Viridiplantae</taxon>
        <taxon>Streptophyta</taxon>
        <taxon>Embryophyta</taxon>
        <taxon>Tracheophyta</taxon>
        <taxon>Spermatophyta</taxon>
        <taxon>Magnoliopsida</taxon>
        <taxon>Liliopsida</taxon>
        <taxon>Poales</taxon>
        <taxon>Poaceae</taxon>
        <taxon>BOP clade</taxon>
        <taxon>Oryzoideae</taxon>
        <taxon>Oryzeae</taxon>
        <taxon>Oryzinae</taxon>
        <taxon>Oryza</taxon>
    </lineage>
</organism>
<feature type="compositionally biased region" description="Basic and acidic residues" evidence="1">
    <location>
        <begin position="213"/>
        <end position="223"/>
    </location>
</feature>
<name>A0A0E0IRW7_ORYNI</name>
<dbReference type="Gramene" id="ONIVA10G08860.1">
    <property type="protein sequence ID" value="ONIVA10G08860.1"/>
    <property type="gene ID" value="ONIVA10G08860"/>
</dbReference>
<feature type="region of interest" description="Disordered" evidence="1">
    <location>
        <begin position="77"/>
        <end position="98"/>
    </location>
</feature>
<accession>A0A0E0IRW7</accession>
<protein>
    <submittedName>
        <fullName evidence="2">Uncharacterized protein</fullName>
    </submittedName>
</protein>
<evidence type="ECO:0000313" key="3">
    <source>
        <dbReference type="Proteomes" id="UP000006591"/>
    </source>
</evidence>
<evidence type="ECO:0000313" key="2">
    <source>
        <dbReference type="EnsemblPlants" id="ONIVA10G08860.1"/>
    </source>
</evidence>
<sequence length="309" mass="32435">MEIGLTLADHHEGETDGGLAAADAAAAAAAATGGGREGRVDLAVVVIHGDRGGSVARDAAPGSMAMAVVEAGRRISGKTSVPASSPNRLHATQSNFRGSGSSARSLMISLGLKDHSQVNTSLVVSVITKATDMGGHGQWRGRRLRRTRVMACMSLRWMQTKVAAAVDKGKGDDDGCGGRGRRTRVWTVGRTWASAAEDEDSGMEASNGNGYERGWRDGCEGQGRRPQARMAGWPRATTAVVVDEDNDRGGHGCGCGMNVPCHVEDEDGGTNASNGCGREGRGWRLQARVVGWPRATSVATKDENDRGRW</sequence>
<feature type="region of interest" description="Disordered" evidence="1">
    <location>
        <begin position="196"/>
        <end position="233"/>
    </location>
</feature>